<keyword evidence="1" id="KW-0677">Repeat</keyword>
<feature type="domain" description="Nephrocystin 3-like N-terminal" evidence="4">
    <location>
        <begin position="89"/>
        <end position="254"/>
    </location>
</feature>
<dbReference type="Proteomes" id="UP000053841">
    <property type="component" value="Unassembled WGS sequence"/>
</dbReference>
<dbReference type="InterPro" id="IPR027417">
    <property type="entry name" value="P-loop_NTPase"/>
</dbReference>
<dbReference type="OrthoDB" id="195446at2759"/>
<evidence type="ECO:0000313" key="6">
    <source>
        <dbReference type="Proteomes" id="UP000053841"/>
    </source>
</evidence>
<dbReference type="SUPFAM" id="SSF48403">
    <property type="entry name" value="Ankyrin repeat"/>
    <property type="match status" value="1"/>
</dbReference>
<dbReference type="PANTHER" id="PTHR10039">
    <property type="entry name" value="AMELOGENIN"/>
    <property type="match status" value="1"/>
</dbReference>
<dbReference type="EMBL" id="KI964585">
    <property type="protein sequence ID" value="EUC34783.1"/>
    <property type="molecule type" value="Genomic_DNA"/>
</dbReference>
<evidence type="ECO:0000256" key="1">
    <source>
        <dbReference type="ARBA" id="ARBA00022737"/>
    </source>
</evidence>
<protein>
    <submittedName>
        <fullName evidence="5">Uncharacterized protein</fullName>
    </submittedName>
</protein>
<dbReference type="Pfam" id="PF00023">
    <property type="entry name" value="Ank"/>
    <property type="match status" value="1"/>
</dbReference>
<proteinExistence type="predicted"/>
<keyword evidence="6" id="KW-1185">Reference proteome</keyword>
<feature type="repeat" description="ANK" evidence="2">
    <location>
        <begin position="598"/>
        <end position="622"/>
    </location>
</feature>
<dbReference type="SMART" id="SM00248">
    <property type="entry name" value="ANK"/>
    <property type="match status" value="3"/>
</dbReference>
<dbReference type="GeneID" id="19148046"/>
<dbReference type="Gene3D" id="1.25.40.20">
    <property type="entry name" value="Ankyrin repeat-containing domain"/>
    <property type="match status" value="2"/>
</dbReference>
<dbReference type="PROSITE" id="PS50088">
    <property type="entry name" value="ANK_REPEAT"/>
    <property type="match status" value="1"/>
</dbReference>
<dbReference type="STRING" id="930089.W6Y9Y7"/>
<dbReference type="InterPro" id="IPR036770">
    <property type="entry name" value="Ankyrin_rpt-contain_sf"/>
</dbReference>
<dbReference type="Pfam" id="PF22939">
    <property type="entry name" value="WHD_GPIID"/>
    <property type="match status" value="1"/>
</dbReference>
<dbReference type="PROSITE" id="PS50297">
    <property type="entry name" value="ANK_REP_REGION"/>
    <property type="match status" value="1"/>
</dbReference>
<evidence type="ECO:0000259" key="3">
    <source>
        <dbReference type="Pfam" id="PF22939"/>
    </source>
</evidence>
<feature type="domain" description="GPI inositol-deacylase winged helix" evidence="3">
    <location>
        <begin position="364"/>
        <end position="439"/>
    </location>
</feature>
<dbReference type="Pfam" id="PF24883">
    <property type="entry name" value="NPHP3_N"/>
    <property type="match status" value="1"/>
</dbReference>
<dbReference type="InterPro" id="IPR054471">
    <property type="entry name" value="GPIID_WHD"/>
</dbReference>
<dbReference type="PANTHER" id="PTHR10039:SF15">
    <property type="entry name" value="NACHT DOMAIN-CONTAINING PROTEIN"/>
    <property type="match status" value="1"/>
</dbReference>
<organism evidence="5 6">
    <name type="scientific">Cochliobolus carbonum (strain 26-R-13)</name>
    <name type="common">Maize leaf spot fungus</name>
    <name type="synonym">Bipolaris zeicola</name>
    <dbReference type="NCBI Taxonomy" id="930089"/>
    <lineage>
        <taxon>Eukaryota</taxon>
        <taxon>Fungi</taxon>
        <taxon>Dikarya</taxon>
        <taxon>Ascomycota</taxon>
        <taxon>Pezizomycotina</taxon>
        <taxon>Dothideomycetes</taxon>
        <taxon>Pleosporomycetidae</taxon>
        <taxon>Pleosporales</taxon>
        <taxon>Pleosporineae</taxon>
        <taxon>Pleosporaceae</taxon>
        <taxon>Bipolaris</taxon>
    </lineage>
</organism>
<dbReference type="RefSeq" id="XP_007710903.1">
    <property type="nucleotide sequence ID" value="XM_007712713.1"/>
</dbReference>
<dbReference type="InterPro" id="IPR056884">
    <property type="entry name" value="NPHP3-like_N"/>
</dbReference>
<evidence type="ECO:0000256" key="2">
    <source>
        <dbReference type="PROSITE-ProRule" id="PRU00023"/>
    </source>
</evidence>
<reference evidence="5 6" key="1">
    <citation type="journal article" date="2013" name="PLoS Genet.">
        <title>Comparative genome structure, secondary metabolite, and effector coding capacity across Cochliobolus pathogens.</title>
        <authorList>
            <person name="Condon B.J."/>
            <person name="Leng Y."/>
            <person name="Wu D."/>
            <person name="Bushley K.E."/>
            <person name="Ohm R.A."/>
            <person name="Otillar R."/>
            <person name="Martin J."/>
            <person name="Schackwitz W."/>
            <person name="Grimwood J."/>
            <person name="MohdZainudin N."/>
            <person name="Xue C."/>
            <person name="Wang R."/>
            <person name="Manning V.A."/>
            <person name="Dhillon B."/>
            <person name="Tu Z.J."/>
            <person name="Steffenson B.J."/>
            <person name="Salamov A."/>
            <person name="Sun H."/>
            <person name="Lowry S."/>
            <person name="LaButti K."/>
            <person name="Han J."/>
            <person name="Copeland A."/>
            <person name="Lindquist E."/>
            <person name="Barry K."/>
            <person name="Schmutz J."/>
            <person name="Baker S.E."/>
            <person name="Ciuffetti L.M."/>
            <person name="Grigoriev I.V."/>
            <person name="Zhong S."/>
            <person name="Turgeon B.G."/>
        </authorList>
    </citation>
    <scope>NUCLEOTIDE SEQUENCE [LARGE SCALE GENOMIC DNA]</scope>
    <source>
        <strain evidence="5 6">26-R-13</strain>
    </source>
</reference>
<keyword evidence="2" id="KW-0040">ANK repeat</keyword>
<dbReference type="Pfam" id="PF12796">
    <property type="entry name" value="Ank_2"/>
    <property type="match status" value="1"/>
</dbReference>
<dbReference type="eggNOG" id="KOG4177">
    <property type="taxonomic scope" value="Eukaryota"/>
</dbReference>
<dbReference type="InterPro" id="IPR002110">
    <property type="entry name" value="Ankyrin_rpt"/>
</dbReference>
<dbReference type="Gene3D" id="3.40.50.300">
    <property type="entry name" value="P-loop containing nucleotide triphosphate hydrolases"/>
    <property type="match status" value="1"/>
</dbReference>
<gene>
    <name evidence="5" type="ORF">COCCADRAFT_35604</name>
</gene>
<evidence type="ECO:0000259" key="4">
    <source>
        <dbReference type="Pfam" id="PF24883"/>
    </source>
</evidence>
<dbReference type="KEGG" id="bze:COCCADRAFT_35604"/>
<sequence>MVSEHELNPQEETDFRDVLDEPEDIRDLRSDVNVNIDLLATLTGRLTRDNTFKLVRYQEDKEQQAILDWLTPTDYTPQQNDFLKQWQAGSGKWLLDSAKFKSWLGIKKQTLFCPGIPGAGKTILTSIVVDELSSHFKDESNNGIAYIYCNFKRQDEQTLEDLLASVLKQLAQARSSLPQTVRSLYDKHRSMKARPSIDDISVALHSVVAEFSRVFILVDALDECRVNDSCRAKLLSQLSQLQTSCGANLFATSRFIPDITKTFERDTWLEIRASKHDIQRYVEGHIDELPGFVRRDLDLQQEINFTNCNRFLLAKLHLNSLKGKRSRTAIRDALRTLPTGTESYSCAYSDAMARIEGQLPDEAMLAKEALSWITCAKRPLTTIELQHALAVEDGQEEFDEDNKSDIEDIVSVCAGLVTVDEESGIIRLVHYTTQEYFERTQKDWFPTAEFDITMICVTYLSFAVFGSGSCHTDSSFEERLQLNPLYDYAAHYWGYHARQARSAHPKVIEFFHHETNMEAASQAMQVRKKFSWDDRYSQSFTRRMTGLHICAYFGITDVAAAIIDFADLESRDEYGWTPLFWAAENGHEGVEADLEDRYGNTPLWWAARNGHEGSVKLLLDTGKVKIDWKDTYVQRMLWRTARSGQEGVAKLLLDVSKAEVNWENDRQMLLSLAIKRGREGAVKLLQSACAS</sequence>
<evidence type="ECO:0000313" key="5">
    <source>
        <dbReference type="EMBL" id="EUC34783.1"/>
    </source>
</evidence>
<dbReference type="AlphaFoldDB" id="W6Y9Y7"/>
<accession>W6Y9Y7</accession>
<dbReference type="SUPFAM" id="SSF52540">
    <property type="entry name" value="P-loop containing nucleoside triphosphate hydrolases"/>
    <property type="match status" value="1"/>
</dbReference>
<name>W6Y9Y7_COCC2</name>
<dbReference type="HOGENOM" id="CLU_000288_34_23_1"/>